<dbReference type="InterPro" id="IPR005475">
    <property type="entry name" value="Transketolase-like_Pyr-bd"/>
</dbReference>
<dbReference type="GO" id="GO:0030976">
    <property type="term" value="F:thiamine pyrophosphate binding"/>
    <property type="evidence" value="ECO:0007669"/>
    <property type="project" value="TreeGrafter"/>
</dbReference>
<dbReference type="InterPro" id="IPR020826">
    <property type="entry name" value="Transketolase_BS"/>
</dbReference>
<evidence type="ECO:0000256" key="14">
    <source>
        <dbReference type="ARBA" id="ARBA00022842"/>
    </source>
</evidence>
<dbReference type="GO" id="GO:0005739">
    <property type="term" value="C:mitochondrion"/>
    <property type="evidence" value="ECO:0007669"/>
    <property type="project" value="UniProtKB-SubCell"/>
</dbReference>
<comment type="similarity">
    <text evidence="7">Belongs to the transketolase family.</text>
</comment>
<evidence type="ECO:0000313" key="19">
    <source>
        <dbReference type="WBParaSite" id="SMUV_0000253901-mRNA-1"/>
    </source>
</evidence>
<dbReference type="PANTHER" id="PTHR43195:SF1">
    <property type="entry name" value="FI06132P-RELATED"/>
    <property type="match status" value="1"/>
</dbReference>
<accession>A0A0N5AE91</accession>
<dbReference type="SUPFAM" id="SSF52922">
    <property type="entry name" value="TK C-terminal domain-like"/>
    <property type="match status" value="1"/>
</dbReference>
<feature type="domain" description="Transketolase-like pyrimidine-binding" evidence="17">
    <location>
        <begin position="311"/>
        <end position="477"/>
    </location>
</feature>
<dbReference type="PROSITE" id="PS00802">
    <property type="entry name" value="TRANSKETOLASE_2"/>
    <property type="match status" value="1"/>
</dbReference>
<keyword evidence="18" id="KW-1185">Reference proteome</keyword>
<organism evidence="18 19">
    <name type="scientific">Syphacia muris</name>
    <dbReference type="NCBI Taxonomy" id="451379"/>
    <lineage>
        <taxon>Eukaryota</taxon>
        <taxon>Metazoa</taxon>
        <taxon>Ecdysozoa</taxon>
        <taxon>Nematoda</taxon>
        <taxon>Chromadorea</taxon>
        <taxon>Rhabditida</taxon>
        <taxon>Spirurina</taxon>
        <taxon>Oxyuridomorpha</taxon>
        <taxon>Oxyuroidea</taxon>
        <taxon>Oxyuridae</taxon>
        <taxon>Syphacia</taxon>
    </lineage>
</organism>
<dbReference type="SMART" id="SM00861">
    <property type="entry name" value="Transket_pyr"/>
    <property type="match status" value="1"/>
</dbReference>
<name>A0A0N5AE91_9BILA</name>
<evidence type="ECO:0000256" key="12">
    <source>
        <dbReference type="ARBA" id="ARBA00022723"/>
    </source>
</evidence>
<dbReference type="GO" id="GO:0046872">
    <property type="term" value="F:metal ion binding"/>
    <property type="evidence" value="ECO:0007669"/>
    <property type="project" value="UniProtKB-KW"/>
</dbReference>
<keyword evidence="16" id="KW-0496">Mitochondrion</keyword>
<evidence type="ECO:0000256" key="15">
    <source>
        <dbReference type="ARBA" id="ARBA00023052"/>
    </source>
</evidence>
<dbReference type="GO" id="GO:0019682">
    <property type="term" value="P:glyceraldehyde-3-phosphate metabolic process"/>
    <property type="evidence" value="ECO:0007669"/>
    <property type="project" value="UniProtKB-ARBA"/>
</dbReference>
<comment type="cofactor">
    <cofactor evidence="5">
        <name>thiamine diphosphate</name>
        <dbReference type="ChEBI" id="CHEBI:58937"/>
    </cofactor>
</comment>
<dbReference type="Proteomes" id="UP000046393">
    <property type="component" value="Unplaced"/>
</dbReference>
<dbReference type="InterPro" id="IPR005474">
    <property type="entry name" value="Transketolase_N"/>
</dbReference>
<sequence>MATAEFVQDLKDAANRMRISAIEMTCASKSGHPTSSCSAAEILATLFFSEMKLDKDFPKSPASDRFVLSKGHACPILYAAWEEAGHLTHDQVLTLRKIDSDIEGHPTPRLDFIDVATGSLGQGLSCAAGMAYVGKYIDKASYRVYCLMGDGESAEGSVWEAAAFSSYYKLDNLVAIVDVNRLGQSQQTMLGHDMETYRKRFEAFGFNAIVIDGNDVNELLMAYKKARETKDKPTAILAKTFKGKGIEGIEDKDNWHGKPVPVESIKAIEARIVDKNGKGKLKLQKPVDNVPEIKLGEIKMAPPSYKKGDKVATRAAYGTALAKLGDACPRILGLDGDTKNSTFSEKLLKAHPNQFVECFIAEQNLVGVAIGAGCRSRTIPFASTFAAFFTRATDQIRMGAVSFANLKCAGSHVGVSIGEDGPSQMALEDLAIFRYNFFASSVVFYPTDAVSAERATELAANINGIVFIRTGRPANPVIYDNNEPFAIGKGKVVRSSPADKVLLIGAGVTLYECLKAAERLEAEKIHAAVIDLFSIKPIDKELIIEQAKRVGGKVVTVEDHYPAGGIGEAVCSAVAGETGIRVKSLCVTSVPRSGPSDALLEMFGISANKIVDAVKSFL</sequence>
<evidence type="ECO:0000256" key="2">
    <source>
        <dbReference type="ARBA" id="ARBA00001936"/>
    </source>
</evidence>
<evidence type="ECO:0000256" key="16">
    <source>
        <dbReference type="ARBA" id="ARBA00023128"/>
    </source>
</evidence>
<comment type="subcellular location">
    <subcellularLocation>
        <location evidence="6">Mitochondrion</location>
    </subcellularLocation>
</comment>
<comment type="subunit">
    <text evidence="8">Homodimer.</text>
</comment>
<dbReference type="SUPFAM" id="SSF52518">
    <property type="entry name" value="Thiamin diphosphate-binding fold (THDP-binding)"/>
    <property type="match status" value="2"/>
</dbReference>
<dbReference type="Gene3D" id="3.40.50.970">
    <property type="match status" value="2"/>
</dbReference>
<dbReference type="Gene3D" id="3.40.50.920">
    <property type="match status" value="1"/>
</dbReference>
<dbReference type="InterPro" id="IPR033248">
    <property type="entry name" value="Transketolase_C"/>
</dbReference>
<dbReference type="AlphaFoldDB" id="A0A0N5AE91"/>
<proteinExistence type="inferred from homology"/>
<dbReference type="PANTHER" id="PTHR43195">
    <property type="entry name" value="TRANSKETOLASE"/>
    <property type="match status" value="1"/>
</dbReference>
<evidence type="ECO:0000259" key="17">
    <source>
        <dbReference type="SMART" id="SM00861"/>
    </source>
</evidence>
<evidence type="ECO:0000313" key="18">
    <source>
        <dbReference type="Proteomes" id="UP000046393"/>
    </source>
</evidence>
<dbReference type="CDD" id="cd02012">
    <property type="entry name" value="TPP_TK"/>
    <property type="match status" value="1"/>
</dbReference>
<comment type="cofactor">
    <cofactor evidence="3">
        <name>Co(2+)</name>
        <dbReference type="ChEBI" id="CHEBI:48828"/>
    </cofactor>
</comment>
<reference evidence="19" key="1">
    <citation type="submission" date="2017-02" db="UniProtKB">
        <authorList>
            <consortium name="WormBaseParasite"/>
        </authorList>
    </citation>
    <scope>IDENTIFICATION</scope>
</reference>
<comment type="cofactor">
    <cofactor evidence="2">
        <name>Mn(2+)</name>
        <dbReference type="ChEBI" id="CHEBI:29035"/>
    </cofactor>
</comment>
<evidence type="ECO:0000256" key="7">
    <source>
        <dbReference type="ARBA" id="ARBA00007131"/>
    </source>
</evidence>
<evidence type="ECO:0000256" key="3">
    <source>
        <dbReference type="ARBA" id="ARBA00001941"/>
    </source>
</evidence>
<evidence type="ECO:0000256" key="11">
    <source>
        <dbReference type="ARBA" id="ARBA00022679"/>
    </source>
</evidence>
<dbReference type="GO" id="GO:0004802">
    <property type="term" value="F:transketolase activity"/>
    <property type="evidence" value="ECO:0007669"/>
    <property type="project" value="UniProtKB-EC"/>
</dbReference>
<comment type="cofactor">
    <cofactor evidence="1">
        <name>Ca(2+)</name>
        <dbReference type="ChEBI" id="CHEBI:29108"/>
    </cofactor>
</comment>
<evidence type="ECO:0000256" key="13">
    <source>
        <dbReference type="ARBA" id="ARBA00022837"/>
    </source>
</evidence>
<dbReference type="Pfam" id="PF02780">
    <property type="entry name" value="Transketolase_C"/>
    <property type="match status" value="1"/>
</dbReference>
<evidence type="ECO:0000256" key="4">
    <source>
        <dbReference type="ARBA" id="ARBA00001946"/>
    </source>
</evidence>
<dbReference type="InterPro" id="IPR009014">
    <property type="entry name" value="Transketo_C/PFOR_II"/>
</dbReference>
<dbReference type="FunFam" id="3.40.50.970:FF:000129">
    <property type="entry name" value="Transketolase"/>
    <property type="match status" value="1"/>
</dbReference>
<evidence type="ECO:0000256" key="6">
    <source>
        <dbReference type="ARBA" id="ARBA00004173"/>
    </source>
</evidence>
<keyword evidence="12" id="KW-0479">Metal-binding</keyword>
<evidence type="ECO:0000256" key="1">
    <source>
        <dbReference type="ARBA" id="ARBA00001913"/>
    </source>
</evidence>
<dbReference type="InterPro" id="IPR051424">
    <property type="entry name" value="Transketolase-like"/>
</dbReference>
<evidence type="ECO:0000256" key="5">
    <source>
        <dbReference type="ARBA" id="ARBA00001964"/>
    </source>
</evidence>
<comment type="cofactor">
    <cofactor evidence="4">
        <name>Mg(2+)</name>
        <dbReference type="ChEBI" id="CHEBI:18420"/>
    </cofactor>
</comment>
<dbReference type="NCBIfam" id="NF004559">
    <property type="entry name" value="PRK05899.2-5"/>
    <property type="match status" value="1"/>
</dbReference>
<dbReference type="WBParaSite" id="SMUV_0000253901-mRNA-1">
    <property type="protein sequence ID" value="SMUV_0000253901-mRNA-1"/>
    <property type="gene ID" value="SMUV_0000253901"/>
</dbReference>
<keyword evidence="15" id="KW-0786">Thiamine pyrophosphate</keyword>
<dbReference type="Pfam" id="PF02779">
    <property type="entry name" value="Transket_pyr"/>
    <property type="match status" value="1"/>
</dbReference>
<protein>
    <recommendedName>
        <fullName evidence="10">Transketolase</fullName>
        <ecNumber evidence="9">2.2.1.1</ecNumber>
    </recommendedName>
</protein>
<dbReference type="Pfam" id="PF00456">
    <property type="entry name" value="Transketolase_N"/>
    <property type="match status" value="1"/>
</dbReference>
<evidence type="ECO:0000256" key="8">
    <source>
        <dbReference type="ARBA" id="ARBA00011738"/>
    </source>
</evidence>
<dbReference type="InterPro" id="IPR029061">
    <property type="entry name" value="THDP-binding"/>
</dbReference>
<keyword evidence="13" id="KW-0106">Calcium</keyword>
<dbReference type="STRING" id="451379.A0A0N5AE91"/>
<dbReference type="PROSITE" id="PS00801">
    <property type="entry name" value="TRANSKETOLASE_1"/>
    <property type="match status" value="1"/>
</dbReference>
<keyword evidence="14" id="KW-0460">Magnesium</keyword>
<dbReference type="FunFam" id="3.40.50.970:FF:000033">
    <property type="entry name" value="Transketolase isoform 1"/>
    <property type="match status" value="1"/>
</dbReference>
<dbReference type="EC" id="2.2.1.1" evidence="9"/>
<keyword evidence="11" id="KW-0808">Transferase</keyword>
<dbReference type="CDD" id="cd07033">
    <property type="entry name" value="TPP_PYR_DXS_TK_like"/>
    <property type="match status" value="1"/>
</dbReference>
<evidence type="ECO:0000256" key="9">
    <source>
        <dbReference type="ARBA" id="ARBA00013152"/>
    </source>
</evidence>
<dbReference type="InterPro" id="IPR049557">
    <property type="entry name" value="Transketolase_CS"/>
</dbReference>
<evidence type="ECO:0000256" key="10">
    <source>
        <dbReference type="ARBA" id="ARBA00016662"/>
    </source>
</evidence>